<feature type="domain" description="N-acetyltransferase" evidence="1">
    <location>
        <begin position="3"/>
        <end position="153"/>
    </location>
</feature>
<organism evidence="2 3">
    <name type="scientific">Providencia alcalifaciens 205/92</name>
    <dbReference type="NCBI Taxonomy" id="1256988"/>
    <lineage>
        <taxon>Bacteria</taxon>
        <taxon>Pseudomonadati</taxon>
        <taxon>Pseudomonadota</taxon>
        <taxon>Gammaproteobacteria</taxon>
        <taxon>Enterobacterales</taxon>
        <taxon>Morganellaceae</taxon>
        <taxon>Providencia</taxon>
    </lineage>
</organism>
<proteinExistence type="predicted"/>
<dbReference type="SUPFAM" id="SSF55729">
    <property type="entry name" value="Acyl-CoA N-acyltransferases (Nat)"/>
    <property type="match status" value="1"/>
</dbReference>
<dbReference type="Pfam" id="PF13673">
    <property type="entry name" value="Acetyltransf_10"/>
    <property type="match status" value="1"/>
</dbReference>
<reference evidence="2 3" key="1">
    <citation type="submission" date="2014-01" db="EMBL/GenBank/DDBJ databases">
        <authorList>
            <person name="Durkin A.S."/>
            <person name="McCorrison J."/>
            <person name="Torralba M."/>
            <person name="Gillis M."/>
            <person name="Haft D.H."/>
            <person name="Methe B."/>
            <person name="Sutton G."/>
            <person name="Nelson K.E."/>
        </authorList>
    </citation>
    <scope>NUCLEOTIDE SEQUENCE [LARGE SCALE GENOMIC DNA]</scope>
    <source>
        <strain evidence="2 3">205/92</strain>
    </source>
</reference>
<dbReference type="PROSITE" id="PS51186">
    <property type="entry name" value="GNAT"/>
    <property type="match status" value="1"/>
</dbReference>
<comment type="caution">
    <text evidence="2">The sequence shown here is derived from an EMBL/GenBank/DDBJ whole genome shotgun (WGS) entry which is preliminary data.</text>
</comment>
<dbReference type="GO" id="GO:0016747">
    <property type="term" value="F:acyltransferase activity, transferring groups other than amino-acyl groups"/>
    <property type="evidence" value="ECO:0007669"/>
    <property type="project" value="InterPro"/>
</dbReference>
<accession>A0AAV3M887</accession>
<dbReference type="InterPro" id="IPR016181">
    <property type="entry name" value="Acyl_CoA_acyltransferase"/>
</dbReference>
<protein>
    <submittedName>
        <fullName evidence="2">Acetyltransferase (GNAT) domain protein</fullName>
    </submittedName>
</protein>
<dbReference type="AlphaFoldDB" id="A0AAV3M887"/>
<evidence type="ECO:0000259" key="1">
    <source>
        <dbReference type="PROSITE" id="PS51186"/>
    </source>
</evidence>
<dbReference type="Gene3D" id="3.40.630.30">
    <property type="match status" value="1"/>
</dbReference>
<sequence>MKIDIKPYKPSDAAELHKIFYTSIHSIAASYYTKEQLDAWAPKMFKAEEWQNKMDLLMPFVAYRGNEIVGYADLQDDGYIDHFFVAQPCCGIGTALIHQIINVAQFKRINKLWAHVSLSAEMFFKINQFEVIKRQKVTVRGMVLHNAVMVRML</sequence>
<name>A0AAV3M887_9GAMM</name>
<dbReference type="CDD" id="cd04301">
    <property type="entry name" value="NAT_SF"/>
    <property type="match status" value="1"/>
</dbReference>
<dbReference type="Proteomes" id="UP000022311">
    <property type="component" value="Unassembled WGS sequence"/>
</dbReference>
<dbReference type="EMBL" id="JALD01000028">
    <property type="protein sequence ID" value="EUD12207.1"/>
    <property type="molecule type" value="Genomic_DNA"/>
</dbReference>
<dbReference type="PANTHER" id="PTHR43451">
    <property type="entry name" value="ACETYLTRANSFERASE (GNAT) FAMILY PROTEIN"/>
    <property type="match status" value="1"/>
</dbReference>
<dbReference type="InterPro" id="IPR000182">
    <property type="entry name" value="GNAT_dom"/>
</dbReference>
<dbReference type="PANTHER" id="PTHR43451:SF1">
    <property type="entry name" value="ACETYLTRANSFERASE"/>
    <property type="match status" value="1"/>
</dbReference>
<dbReference type="InterPro" id="IPR052564">
    <property type="entry name" value="N-acetyltrans/Recomb-assoc"/>
</dbReference>
<dbReference type="RefSeq" id="WP_006657876.1">
    <property type="nucleotide sequence ID" value="NZ_JALD01000028.1"/>
</dbReference>
<dbReference type="GeneID" id="57294275"/>
<evidence type="ECO:0000313" key="3">
    <source>
        <dbReference type="Proteomes" id="UP000022311"/>
    </source>
</evidence>
<gene>
    <name evidence="2" type="ORF">HMPREF1563_1338</name>
</gene>
<evidence type="ECO:0000313" key="2">
    <source>
        <dbReference type="EMBL" id="EUD12207.1"/>
    </source>
</evidence>